<gene>
    <name evidence="1" type="ORF">Ccrd_017305</name>
</gene>
<name>A0A124SFV0_CYNCS</name>
<dbReference type="Gene3D" id="3.30.420.40">
    <property type="match status" value="1"/>
</dbReference>
<dbReference type="EMBL" id="LEKV01002185">
    <property type="protein sequence ID" value="KVI04381.1"/>
    <property type="molecule type" value="Genomic_DNA"/>
</dbReference>
<protein>
    <submittedName>
        <fullName evidence="1">Uncharacterized protein</fullName>
    </submittedName>
</protein>
<feature type="non-terminal residue" evidence="1">
    <location>
        <position position="1"/>
    </location>
</feature>
<proteinExistence type="predicted"/>
<evidence type="ECO:0000313" key="2">
    <source>
        <dbReference type="Proteomes" id="UP000243975"/>
    </source>
</evidence>
<dbReference type="STRING" id="59895.A0A124SFV0"/>
<dbReference type="Proteomes" id="UP000243975">
    <property type="component" value="Unassembled WGS sequence"/>
</dbReference>
<dbReference type="SUPFAM" id="SSF53067">
    <property type="entry name" value="Actin-like ATPase domain"/>
    <property type="match status" value="1"/>
</dbReference>
<accession>A0A124SFV0</accession>
<keyword evidence="2" id="KW-1185">Reference proteome</keyword>
<sequence length="95" mass="11096">MPSIMNSRWIHQNVTFFSQIYVPKNMVETMFEKYNFVGVFIRIQVVLTLYAQGAYRAAKQRSIVDVQAFNLELWIVNFTNHKSGRTGLKSDYAVQ</sequence>
<dbReference type="InterPro" id="IPR043129">
    <property type="entry name" value="ATPase_NBD"/>
</dbReference>
<dbReference type="AlphaFoldDB" id="A0A124SFV0"/>
<comment type="caution">
    <text evidence="1">The sequence shown here is derived from an EMBL/GenBank/DDBJ whole genome shotgun (WGS) entry which is preliminary data.</text>
</comment>
<dbReference type="Gramene" id="KVI04381">
    <property type="protein sequence ID" value="KVI04381"/>
    <property type="gene ID" value="Ccrd_017305"/>
</dbReference>
<organism evidence="1 2">
    <name type="scientific">Cynara cardunculus var. scolymus</name>
    <name type="common">Globe artichoke</name>
    <name type="synonym">Cynara scolymus</name>
    <dbReference type="NCBI Taxonomy" id="59895"/>
    <lineage>
        <taxon>Eukaryota</taxon>
        <taxon>Viridiplantae</taxon>
        <taxon>Streptophyta</taxon>
        <taxon>Embryophyta</taxon>
        <taxon>Tracheophyta</taxon>
        <taxon>Spermatophyta</taxon>
        <taxon>Magnoliopsida</taxon>
        <taxon>eudicotyledons</taxon>
        <taxon>Gunneridae</taxon>
        <taxon>Pentapetalae</taxon>
        <taxon>asterids</taxon>
        <taxon>campanulids</taxon>
        <taxon>Asterales</taxon>
        <taxon>Asteraceae</taxon>
        <taxon>Carduoideae</taxon>
        <taxon>Cardueae</taxon>
        <taxon>Carduinae</taxon>
        <taxon>Cynara</taxon>
    </lineage>
</organism>
<evidence type="ECO:0000313" key="1">
    <source>
        <dbReference type="EMBL" id="KVI04381.1"/>
    </source>
</evidence>
<reference evidence="1 2" key="1">
    <citation type="journal article" date="2016" name="Sci. Rep.">
        <title>The genome sequence of the outbreeding globe artichoke constructed de novo incorporating a phase-aware low-pass sequencing strategy of F1 progeny.</title>
        <authorList>
            <person name="Scaglione D."/>
            <person name="Reyes-Chin-Wo S."/>
            <person name="Acquadro A."/>
            <person name="Froenicke L."/>
            <person name="Portis E."/>
            <person name="Beitel C."/>
            <person name="Tirone M."/>
            <person name="Mauro R."/>
            <person name="Lo Monaco A."/>
            <person name="Mauromicale G."/>
            <person name="Faccioli P."/>
            <person name="Cattivelli L."/>
            <person name="Rieseberg L."/>
            <person name="Michelmore R."/>
            <person name="Lanteri S."/>
        </authorList>
    </citation>
    <scope>NUCLEOTIDE SEQUENCE [LARGE SCALE GENOMIC DNA]</scope>
    <source>
        <strain evidence="1">2C</strain>
    </source>
</reference>